<accession>A0AAV2KD00</accession>
<feature type="region of interest" description="Disordered" evidence="1">
    <location>
        <begin position="1"/>
        <end position="66"/>
    </location>
</feature>
<evidence type="ECO:0000313" key="2">
    <source>
        <dbReference type="EMBL" id="CAL1585369.1"/>
    </source>
</evidence>
<evidence type="ECO:0000256" key="1">
    <source>
        <dbReference type="SAM" id="MobiDB-lite"/>
    </source>
</evidence>
<dbReference type="AlphaFoldDB" id="A0AAV2KD00"/>
<proteinExistence type="predicted"/>
<feature type="compositionally biased region" description="Polar residues" evidence="1">
    <location>
        <begin position="52"/>
        <end position="64"/>
    </location>
</feature>
<keyword evidence="3" id="KW-1185">Reference proteome</keyword>
<reference evidence="2 3" key="1">
    <citation type="submission" date="2024-04" db="EMBL/GenBank/DDBJ databases">
        <authorList>
            <person name="Waldvogel A.-M."/>
            <person name="Schoenle A."/>
        </authorList>
    </citation>
    <scope>NUCLEOTIDE SEQUENCE [LARGE SCALE GENOMIC DNA]</scope>
</reference>
<feature type="compositionally biased region" description="Low complexity" evidence="1">
    <location>
        <begin position="17"/>
        <end position="36"/>
    </location>
</feature>
<protein>
    <submittedName>
        <fullName evidence="2">Uncharacterized protein</fullName>
    </submittedName>
</protein>
<organism evidence="2 3">
    <name type="scientific">Knipowitschia caucasica</name>
    <name type="common">Caucasian dwarf goby</name>
    <name type="synonym">Pomatoschistus caucasicus</name>
    <dbReference type="NCBI Taxonomy" id="637954"/>
    <lineage>
        <taxon>Eukaryota</taxon>
        <taxon>Metazoa</taxon>
        <taxon>Chordata</taxon>
        <taxon>Craniata</taxon>
        <taxon>Vertebrata</taxon>
        <taxon>Euteleostomi</taxon>
        <taxon>Actinopterygii</taxon>
        <taxon>Neopterygii</taxon>
        <taxon>Teleostei</taxon>
        <taxon>Neoteleostei</taxon>
        <taxon>Acanthomorphata</taxon>
        <taxon>Gobiaria</taxon>
        <taxon>Gobiiformes</taxon>
        <taxon>Gobioidei</taxon>
        <taxon>Gobiidae</taxon>
        <taxon>Gobiinae</taxon>
        <taxon>Knipowitschia</taxon>
    </lineage>
</organism>
<dbReference type="EMBL" id="OZ035839">
    <property type="protein sequence ID" value="CAL1585369.1"/>
    <property type="molecule type" value="Genomic_DNA"/>
</dbReference>
<evidence type="ECO:0000313" key="3">
    <source>
        <dbReference type="Proteomes" id="UP001497482"/>
    </source>
</evidence>
<name>A0AAV2KD00_KNICA</name>
<gene>
    <name evidence="2" type="ORF">KC01_LOCUS15596</name>
</gene>
<dbReference type="Proteomes" id="UP001497482">
    <property type="component" value="Chromosome 17"/>
</dbReference>
<sequence length="91" mass="9765">MSRRRRGLVTPVPREAPPSAAAPSSSLSPLSTSALDPHIKAVMRRHADGQRKTSPSHSSTTSCLPPSAMTFKTRLECTAVVCRKAILIFPV</sequence>